<sequence length="75" mass="8749">MGFGHFYVGFLENAGSFGEGFGRFWPNLWPFAHFLPTFKTPIWSAKTQYLCGFSGSKPTFPLFFLNYYDRKFKSI</sequence>
<accession>A0A8S5QWU2</accession>
<name>A0A8S5QWU2_9CAUD</name>
<dbReference type="EMBL" id="BK015758">
    <property type="protein sequence ID" value="DAE23678.1"/>
    <property type="molecule type" value="Genomic_DNA"/>
</dbReference>
<organism evidence="1">
    <name type="scientific">Siphoviridae sp. ctcj91</name>
    <dbReference type="NCBI Taxonomy" id="2826395"/>
    <lineage>
        <taxon>Viruses</taxon>
        <taxon>Duplodnaviria</taxon>
        <taxon>Heunggongvirae</taxon>
        <taxon>Uroviricota</taxon>
        <taxon>Caudoviricetes</taxon>
    </lineage>
</organism>
<protein>
    <submittedName>
        <fullName evidence="1">Uncharacterized protein</fullName>
    </submittedName>
</protein>
<evidence type="ECO:0000313" key="1">
    <source>
        <dbReference type="EMBL" id="DAE23678.1"/>
    </source>
</evidence>
<reference evidence="1" key="1">
    <citation type="journal article" date="2021" name="Proc. Natl. Acad. Sci. U.S.A.">
        <title>A Catalog of Tens of Thousands of Viruses from Human Metagenomes Reveals Hidden Associations with Chronic Diseases.</title>
        <authorList>
            <person name="Tisza M.J."/>
            <person name="Buck C.B."/>
        </authorList>
    </citation>
    <scope>NUCLEOTIDE SEQUENCE</scope>
    <source>
        <strain evidence="1">Ctcj91</strain>
    </source>
</reference>
<proteinExistence type="predicted"/>